<reference evidence="2 3" key="1">
    <citation type="journal article" date="2018" name="PLoS ONE">
        <title>The draft genome of Kipferlia bialata reveals reductive genome evolution in fornicate parasites.</title>
        <authorList>
            <person name="Tanifuji G."/>
            <person name="Takabayashi S."/>
            <person name="Kume K."/>
            <person name="Takagi M."/>
            <person name="Nakayama T."/>
            <person name="Kamikawa R."/>
            <person name="Inagaki Y."/>
            <person name="Hashimoto T."/>
        </authorList>
    </citation>
    <scope>NUCLEOTIDE SEQUENCE [LARGE SCALE GENOMIC DNA]</scope>
    <source>
        <strain evidence="2">NY0173</strain>
    </source>
</reference>
<protein>
    <submittedName>
        <fullName evidence="2">Uncharacterized protein</fullName>
    </submittedName>
</protein>
<sequence length="63" mass="6860">MVEPPFQLSEGSGSGNDTEYRPDQDEDEEQEAGDSGNCSELVRQLIATEFDAKMDNGKPKVAP</sequence>
<feature type="region of interest" description="Disordered" evidence="1">
    <location>
        <begin position="1"/>
        <end position="38"/>
    </location>
</feature>
<gene>
    <name evidence="2" type="ORF">KIPB_013550</name>
</gene>
<evidence type="ECO:0000313" key="2">
    <source>
        <dbReference type="EMBL" id="GIQ90670.1"/>
    </source>
</evidence>
<keyword evidence="3" id="KW-1185">Reference proteome</keyword>
<dbReference type="EMBL" id="BDIP01006504">
    <property type="protein sequence ID" value="GIQ90670.1"/>
    <property type="molecule type" value="Genomic_DNA"/>
</dbReference>
<proteinExistence type="predicted"/>
<feature type="non-terminal residue" evidence="2">
    <location>
        <position position="1"/>
    </location>
</feature>
<name>A0A9K3DAK3_9EUKA</name>
<evidence type="ECO:0000313" key="3">
    <source>
        <dbReference type="Proteomes" id="UP000265618"/>
    </source>
</evidence>
<dbReference type="AlphaFoldDB" id="A0A9K3DAK3"/>
<accession>A0A9K3DAK3</accession>
<comment type="caution">
    <text evidence="2">The sequence shown here is derived from an EMBL/GenBank/DDBJ whole genome shotgun (WGS) entry which is preliminary data.</text>
</comment>
<dbReference type="Proteomes" id="UP000265618">
    <property type="component" value="Unassembled WGS sequence"/>
</dbReference>
<evidence type="ECO:0000256" key="1">
    <source>
        <dbReference type="SAM" id="MobiDB-lite"/>
    </source>
</evidence>
<organism evidence="2 3">
    <name type="scientific">Kipferlia bialata</name>
    <dbReference type="NCBI Taxonomy" id="797122"/>
    <lineage>
        <taxon>Eukaryota</taxon>
        <taxon>Metamonada</taxon>
        <taxon>Carpediemonas-like organisms</taxon>
        <taxon>Kipferlia</taxon>
    </lineage>
</organism>